<dbReference type="SUPFAM" id="SSF160148">
    <property type="entry name" value="CPE0013-like"/>
    <property type="match status" value="1"/>
</dbReference>
<dbReference type="Pfam" id="PF07892">
    <property type="entry name" value="DUF1667"/>
    <property type="match status" value="1"/>
</dbReference>
<evidence type="ECO:0000313" key="1">
    <source>
        <dbReference type="EMBL" id="QNM08652.1"/>
    </source>
</evidence>
<dbReference type="PANTHER" id="PTHR39450">
    <property type="entry name" value="MOLYBDOPTERIN OXIDOREDUCTASE, 4FE-4S CLUSTER-BINDING SUBUNIT"/>
    <property type="match status" value="1"/>
</dbReference>
<gene>
    <name evidence="1" type="ORF">H9Q79_17680</name>
</gene>
<dbReference type="AlphaFoldDB" id="A0A7G9GCX0"/>
<dbReference type="PANTHER" id="PTHR39450:SF1">
    <property type="entry name" value="DUF1667 DOMAIN-CONTAINING PROTEIN"/>
    <property type="match status" value="1"/>
</dbReference>
<dbReference type="RefSeq" id="WP_118644616.1">
    <property type="nucleotide sequence ID" value="NZ_CP060635.1"/>
</dbReference>
<dbReference type="Proteomes" id="UP000515860">
    <property type="component" value="Chromosome"/>
</dbReference>
<dbReference type="EMBL" id="CP060635">
    <property type="protein sequence ID" value="QNM08652.1"/>
    <property type="molecule type" value="Genomic_DNA"/>
</dbReference>
<dbReference type="Gene3D" id="3.10.530.10">
    <property type="entry name" value="CPE0013-like"/>
    <property type="match status" value="1"/>
</dbReference>
<dbReference type="InterPro" id="IPR012460">
    <property type="entry name" value="DUF1667"/>
</dbReference>
<dbReference type="InterPro" id="IPR036593">
    <property type="entry name" value="CPE0013-like_sf"/>
</dbReference>
<dbReference type="KEGG" id="whj:H9Q79_17680"/>
<reference evidence="1 2" key="1">
    <citation type="submission" date="2020-08" db="EMBL/GenBank/DDBJ databases">
        <authorList>
            <person name="Liu C."/>
            <person name="Sun Q."/>
        </authorList>
    </citation>
    <scope>NUCLEOTIDE SEQUENCE [LARGE SCALE GENOMIC DNA]</scope>
    <source>
        <strain evidence="1 2">NSJ-29</strain>
    </source>
</reference>
<dbReference type="SUPFAM" id="SSF53706">
    <property type="entry name" value="Formate dehydrogenase/DMSO reductase, domains 1-3"/>
    <property type="match status" value="1"/>
</dbReference>
<accession>A0A7G9GCX0</accession>
<name>A0A7G9GCX0_9FIRM</name>
<keyword evidence="2" id="KW-1185">Reference proteome</keyword>
<protein>
    <submittedName>
        <fullName evidence="1">DUF1667 domain-containing protein</fullName>
    </submittedName>
</protein>
<organism evidence="1 2">
    <name type="scientific">Wansuia hejianensis</name>
    <dbReference type="NCBI Taxonomy" id="2763667"/>
    <lineage>
        <taxon>Bacteria</taxon>
        <taxon>Bacillati</taxon>
        <taxon>Bacillota</taxon>
        <taxon>Clostridia</taxon>
        <taxon>Lachnospirales</taxon>
        <taxon>Lachnospiraceae</taxon>
        <taxon>Wansuia</taxon>
    </lineage>
</organism>
<evidence type="ECO:0000313" key="2">
    <source>
        <dbReference type="Proteomes" id="UP000515860"/>
    </source>
</evidence>
<proteinExistence type="predicted"/>
<sequence>MKKTYTCIICPNGCDITVEAEGRQILSVEGNKCAKGEEYVSQEIIAPKRTITTSVAVEGGSCPLASVRLTRAIAKEKIFEVMDVIKKLRLQAPVEAGSVVLHNVCGLDSDVMVTRSVEKR</sequence>